<sequence>MKFSTNEDIEAPIEKVFEMFCDFETFERSAMRRGADVRRVDAMTEPGVGMTWRAAFEMRGKPRQLELEMVIFDRPNEIVLESTSPGMLGTTRFELIALSRNRTRVRVELEVKPLNLSARLLVQSLKLAKNSLTKKFKLRVAEHARNMEERHARRVCPAGRMKNADF</sequence>
<proteinExistence type="predicted"/>
<dbReference type="RefSeq" id="WP_367876027.1">
    <property type="nucleotide sequence ID" value="NZ_JBFNXX010000001.1"/>
</dbReference>
<keyword evidence="2" id="KW-1185">Reference proteome</keyword>
<name>A0ABV3RH88_9RHOB</name>
<organism evidence="1 2">
    <name type="scientific">Sulfitobacter sediminis</name>
    <dbReference type="NCBI Taxonomy" id="3234186"/>
    <lineage>
        <taxon>Bacteria</taxon>
        <taxon>Pseudomonadati</taxon>
        <taxon>Pseudomonadota</taxon>
        <taxon>Alphaproteobacteria</taxon>
        <taxon>Rhodobacterales</taxon>
        <taxon>Roseobacteraceae</taxon>
        <taxon>Sulfitobacter</taxon>
    </lineage>
</organism>
<dbReference type="Proteomes" id="UP001556098">
    <property type="component" value="Unassembled WGS sequence"/>
</dbReference>
<dbReference type="SUPFAM" id="SSF55961">
    <property type="entry name" value="Bet v1-like"/>
    <property type="match status" value="1"/>
</dbReference>
<evidence type="ECO:0000313" key="2">
    <source>
        <dbReference type="Proteomes" id="UP001556098"/>
    </source>
</evidence>
<dbReference type="EMBL" id="JBFNXX010000001">
    <property type="protein sequence ID" value="MEW9918325.1"/>
    <property type="molecule type" value="Genomic_DNA"/>
</dbReference>
<reference evidence="1 2" key="1">
    <citation type="submission" date="2024-07" db="EMBL/GenBank/DDBJ databases">
        <title>Marimonas sp.nov., isolated from tidal-flat sediment.</title>
        <authorList>
            <person name="Jayan J.N."/>
            <person name="Lee S.S."/>
        </authorList>
    </citation>
    <scope>NUCLEOTIDE SEQUENCE [LARGE SCALE GENOMIC DNA]</scope>
    <source>
        <strain evidence="1 2">MJW-29</strain>
    </source>
</reference>
<comment type="caution">
    <text evidence="1">The sequence shown here is derived from an EMBL/GenBank/DDBJ whole genome shotgun (WGS) entry which is preliminary data.</text>
</comment>
<dbReference type="CDD" id="cd07812">
    <property type="entry name" value="SRPBCC"/>
    <property type="match status" value="1"/>
</dbReference>
<gene>
    <name evidence="1" type="ORF">AB2B41_01815</name>
</gene>
<protein>
    <submittedName>
        <fullName evidence="1">SRPBCC family protein</fullName>
    </submittedName>
</protein>
<evidence type="ECO:0000313" key="1">
    <source>
        <dbReference type="EMBL" id="MEW9918325.1"/>
    </source>
</evidence>
<dbReference type="InterPro" id="IPR023393">
    <property type="entry name" value="START-like_dom_sf"/>
</dbReference>
<dbReference type="Gene3D" id="3.30.530.20">
    <property type="match status" value="1"/>
</dbReference>
<accession>A0ABV3RH88</accession>